<feature type="compositionally biased region" description="Low complexity" evidence="1">
    <location>
        <begin position="406"/>
        <end position="415"/>
    </location>
</feature>
<feature type="domain" description="SseB protein N-terminal" evidence="2">
    <location>
        <begin position="700"/>
        <end position="801"/>
    </location>
</feature>
<feature type="domain" description="SseB protein N-terminal" evidence="2">
    <location>
        <begin position="22"/>
        <end position="121"/>
    </location>
</feature>
<feature type="compositionally biased region" description="Pro residues" evidence="1">
    <location>
        <begin position="495"/>
        <end position="507"/>
    </location>
</feature>
<feature type="region of interest" description="Disordered" evidence="1">
    <location>
        <begin position="240"/>
        <end position="259"/>
    </location>
</feature>
<feature type="compositionally biased region" description="Pro residues" evidence="1">
    <location>
        <begin position="371"/>
        <end position="405"/>
    </location>
</feature>
<dbReference type="InterPro" id="IPR009839">
    <property type="entry name" value="SseB_N"/>
</dbReference>
<gene>
    <name evidence="3" type="ORF">Ahu01nite_027400</name>
</gene>
<feature type="compositionally biased region" description="Polar residues" evidence="1">
    <location>
        <begin position="268"/>
        <end position="281"/>
    </location>
</feature>
<name>A0ABQ3ZM18_9ACTN</name>
<proteinExistence type="predicted"/>
<evidence type="ECO:0000259" key="2">
    <source>
        <dbReference type="Pfam" id="PF07179"/>
    </source>
</evidence>
<evidence type="ECO:0000313" key="4">
    <source>
        <dbReference type="Proteomes" id="UP000603200"/>
    </source>
</evidence>
<dbReference type="EMBL" id="BOMN01000031">
    <property type="protein sequence ID" value="GIE19638.1"/>
    <property type="molecule type" value="Genomic_DNA"/>
</dbReference>
<feature type="compositionally biased region" description="Polar residues" evidence="1">
    <location>
        <begin position="528"/>
        <end position="537"/>
    </location>
</feature>
<feature type="compositionally biased region" description="Polar residues" evidence="1">
    <location>
        <begin position="416"/>
        <end position="429"/>
    </location>
</feature>
<dbReference type="Pfam" id="PF07179">
    <property type="entry name" value="SseB"/>
    <property type="match status" value="2"/>
</dbReference>
<sequence>MDVTEWEPGTDAEVAMRNALRTDDQESYFRILAGVDLLLPVSADALAGLEPLGWGTWSTGGRTHVLAFTSPSALQSCLADYTGSARRVAYQELAETWPNYEWWMAVNPGLPIEGYLPAWFVAQLSRGDLRMPTRGPGRDGSNAPSRIPDLQAAAMAASAAAAQGYANPASGGPVSGATVGGMPADLGVGAMAGATAASTPSQDLGSGYRAAQAGAQAAQAAGYDYAPTSAAPANYAGPSGYGPDTATPPAAPTSFGGGVAPDGGYGASATNAPTTSLSTLRAPSTGAPATGGSAADRFSPPPSLGTTEKTAAEGSGSSVGPGGLPLRTPGAVLPSGLPSRVPSTPPGMGGGGPTTSFSGFKTGGGGQSAPMSPPEPAPQAPPVPPSFQAPLAPPSFQAPPTPPSFAQPAASSVSAIPTSPSGFTSSALPSGSALDALASRSGTTAPASGPSALDALGSRGNRPAETPSVPASGSRDLPPLQPLDGPLPTRTPMAQTPPVPGHLPTPVPGEAGAEAPQTTANGLPRRQAPTSADQPSSMAAAAQALTAMGAAGATPGNATEVPPTSADPAVTSKLILPGPTMQTSAPRPAQPTAFSGQPGLGSQGGVGAQGGFGAQQGLGAQAGFGAQAGLAGSVAPPVIPGAGVPAPASRPGIPPVSSQMDQGGMGAAALSSAAMAPHPYATEFVPANDVERDLYQASLEHSTDSFLSTLLLATVLVPVADNSRPGSAPGEAGFVYRTEDVEGERFLVVFSSEDRLGDHFDEPIRTAGVRFVELIHNWPDPAWAFAVNPGSVIGAKYPGPQVIALASWAAEAGLGGDYDETPADDSVQQQDTEADVQPTMMQKAVPQDQVDFYLDRGYDRIAGFVHRVAEVEHLNNPVELFAALGLAYEGSPFQADAKEAFLLRWPAHRPSLYRIPYGGQNEQALRAMDGWVIERPPFRGNGFAPGEGSAVIAEFKVDSVRLPHGAQLWRIDADGNERIIAMFDSDAPAWRRVGEQDA</sequence>
<accession>A0ABQ3ZM18</accession>
<feature type="compositionally biased region" description="Low complexity" evidence="1">
    <location>
        <begin position="282"/>
        <end position="295"/>
    </location>
</feature>
<feature type="compositionally biased region" description="Low complexity" evidence="1">
    <location>
        <begin position="476"/>
        <end position="488"/>
    </location>
</feature>
<protein>
    <recommendedName>
        <fullName evidence="2">SseB protein N-terminal domain-containing protein</fullName>
    </recommendedName>
</protein>
<organism evidence="3 4">
    <name type="scientific">Winogradskya humida</name>
    <dbReference type="NCBI Taxonomy" id="113566"/>
    <lineage>
        <taxon>Bacteria</taxon>
        <taxon>Bacillati</taxon>
        <taxon>Actinomycetota</taxon>
        <taxon>Actinomycetes</taxon>
        <taxon>Micromonosporales</taxon>
        <taxon>Micromonosporaceae</taxon>
        <taxon>Winogradskya</taxon>
    </lineage>
</organism>
<feature type="region of interest" description="Disordered" evidence="1">
    <location>
        <begin position="642"/>
        <end position="665"/>
    </location>
</feature>
<feature type="compositionally biased region" description="Low complexity" evidence="1">
    <location>
        <begin position="539"/>
        <end position="559"/>
    </location>
</feature>
<evidence type="ECO:0000313" key="3">
    <source>
        <dbReference type="EMBL" id="GIE19638.1"/>
    </source>
</evidence>
<feature type="region of interest" description="Disordered" evidence="1">
    <location>
        <begin position="266"/>
        <end position="608"/>
    </location>
</feature>
<feature type="compositionally biased region" description="Gly residues" evidence="1">
    <location>
        <begin position="598"/>
        <end position="608"/>
    </location>
</feature>
<dbReference type="Proteomes" id="UP000603200">
    <property type="component" value="Unassembled WGS sequence"/>
</dbReference>
<comment type="caution">
    <text evidence="3">The sequence shown here is derived from an EMBL/GenBank/DDBJ whole genome shotgun (WGS) entry which is preliminary data.</text>
</comment>
<reference evidence="3 4" key="1">
    <citation type="submission" date="2021-01" db="EMBL/GenBank/DDBJ databases">
        <title>Whole genome shotgun sequence of Actinoplanes humidus NBRC 14915.</title>
        <authorList>
            <person name="Komaki H."/>
            <person name="Tamura T."/>
        </authorList>
    </citation>
    <scope>NUCLEOTIDE SEQUENCE [LARGE SCALE GENOMIC DNA]</scope>
    <source>
        <strain evidence="3 4">NBRC 14915</strain>
    </source>
</reference>
<keyword evidence="4" id="KW-1185">Reference proteome</keyword>
<evidence type="ECO:0000256" key="1">
    <source>
        <dbReference type="SAM" id="MobiDB-lite"/>
    </source>
</evidence>